<name>A0A4R5DPT6_9BACT</name>
<reference evidence="1 2" key="1">
    <citation type="submission" date="2019-03" db="EMBL/GenBank/DDBJ databases">
        <title>Dyadobacter AR-3-6 sp. nov., isolated from arctic soil.</title>
        <authorList>
            <person name="Chaudhary D.K."/>
        </authorList>
    </citation>
    <scope>NUCLEOTIDE SEQUENCE [LARGE SCALE GENOMIC DNA]</scope>
    <source>
        <strain evidence="1 2">AR-3-6</strain>
    </source>
</reference>
<evidence type="ECO:0008006" key="3">
    <source>
        <dbReference type="Google" id="ProtNLM"/>
    </source>
</evidence>
<dbReference type="AlphaFoldDB" id="A0A4R5DPT6"/>
<proteinExistence type="predicted"/>
<evidence type="ECO:0000313" key="1">
    <source>
        <dbReference type="EMBL" id="TDE16269.1"/>
    </source>
</evidence>
<organism evidence="1 2">
    <name type="scientific">Dyadobacter psychrotolerans</name>
    <dbReference type="NCBI Taxonomy" id="2541721"/>
    <lineage>
        <taxon>Bacteria</taxon>
        <taxon>Pseudomonadati</taxon>
        <taxon>Bacteroidota</taxon>
        <taxon>Cytophagia</taxon>
        <taxon>Cytophagales</taxon>
        <taxon>Spirosomataceae</taxon>
        <taxon>Dyadobacter</taxon>
    </lineage>
</organism>
<accession>A0A4R5DPT6</accession>
<gene>
    <name evidence="1" type="ORF">E0F88_08450</name>
</gene>
<evidence type="ECO:0000313" key="2">
    <source>
        <dbReference type="Proteomes" id="UP000294850"/>
    </source>
</evidence>
<keyword evidence="2" id="KW-1185">Reference proteome</keyword>
<sequence>MTSLSSFSSELKLLLAACFGTVVPAPENFDSGRLQKLVSYHGIRPQFLAFIHQNNLDISFRSSLAGLCQNIAINNLLSVRQQAEIIKLLENNGIQSYAYKGSLWAEWLYGDVGKREFGDIDLLIKPAQFEPAIEVLKSAGYLPDEYRQYLLDKPDRKADFFKTDYHIPLVNTSLNTSSMVEAHWQVAYPRLCFDFFSDEWDKYQETYSLHKSHIKGFSNEYQFLLLLVHHGGKEQWSRIKYIADFSAYLKSHGSNTNWKLVEELAKSKGILKLYKTSLGLLKALGLPWQEGWPENIIPTNPLPLDLRWEIMPAQEANSTWPYFIHGISIHDGFKHKSRVVFAHLKYFMKWRLLFTKMKWYSQNKPS</sequence>
<dbReference type="OrthoDB" id="637487at2"/>
<comment type="caution">
    <text evidence="1">The sequence shown here is derived from an EMBL/GenBank/DDBJ whole genome shotgun (WGS) entry which is preliminary data.</text>
</comment>
<dbReference type="EMBL" id="SMFL01000003">
    <property type="protein sequence ID" value="TDE16269.1"/>
    <property type="molecule type" value="Genomic_DNA"/>
</dbReference>
<dbReference type="Proteomes" id="UP000294850">
    <property type="component" value="Unassembled WGS sequence"/>
</dbReference>
<dbReference type="Pfam" id="PF14907">
    <property type="entry name" value="NTP_transf_5"/>
    <property type="match status" value="1"/>
</dbReference>
<dbReference type="RefSeq" id="WP_131957803.1">
    <property type="nucleotide sequence ID" value="NZ_SMFL01000003.1"/>
</dbReference>
<protein>
    <recommendedName>
        <fullName evidence="3">Nucleotidyltransferase family protein</fullName>
    </recommendedName>
</protein>
<dbReference type="InterPro" id="IPR039498">
    <property type="entry name" value="NTP_transf_5"/>
</dbReference>